<dbReference type="EMBL" id="CP017476">
    <property type="protein sequence ID" value="AOW15565.1"/>
    <property type="molecule type" value="Genomic_DNA"/>
</dbReference>
<dbReference type="GO" id="GO:0045340">
    <property type="term" value="F:mercury ion binding"/>
    <property type="evidence" value="ECO:0007669"/>
    <property type="project" value="InterPro"/>
</dbReference>
<gene>
    <name evidence="12" type="ORF">LPB072_11225</name>
    <name evidence="13" type="ORF">LPB72_09845</name>
</gene>
<dbReference type="STRING" id="1763535.LPB072_11225"/>
<dbReference type="GO" id="GO:0003700">
    <property type="term" value="F:DNA-binding transcription factor activity"/>
    <property type="evidence" value="ECO:0007669"/>
    <property type="project" value="InterPro"/>
</dbReference>
<dbReference type="Pfam" id="PF13411">
    <property type="entry name" value="MerR_1"/>
    <property type="match status" value="1"/>
</dbReference>
<dbReference type="PANTHER" id="PTHR30204:SF69">
    <property type="entry name" value="MERR-FAMILY TRANSCRIPTIONAL REGULATOR"/>
    <property type="match status" value="1"/>
</dbReference>
<dbReference type="RefSeq" id="WP_066089590.1">
    <property type="nucleotide sequence ID" value="NZ_CP017476.1"/>
</dbReference>
<comment type="function">
    <text evidence="10">Mediates the mercuric-dependent induction of mercury resistance operon. In the absence of mercury MerR represses transcription by binding tightly to the mer operator region; when mercury is present the dimeric complex binds a single ion and becomes a potent transcriptional activator, while remaining bound to the mer site.</text>
</comment>
<dbReference type="InterPro" id="IPR000551">
    <property type="entry name" value="MerR-type_HTH_dom"/>
</dbReference>
<dbReference type="EMBL" id="LVWD01000013">
    <property type="protein sequence ID" value="OAD41624.1"/>
    <property type="molecule type" value="Genomic_DNA"/>
</dbReference>
<evidence type="ECO:0000256" key="6">
    <source>
        <dbReference type="ARBA" id="ARBA00023015"/>
    </source>
</evidence>
<keyword evidence="3" id="KW-0678">Repressor</keyword>
<keyword evidence="2" id="KW-0475">Mercuric resistance</keyword>
<dbReference type="SUPFAM" id="SSF46955">
    <property type="entry name" value="Putative DNA-binding domain"/>
    <property type="match status" value="1"/>
</dbReference>
<dbReference type="Proteomes" id="UP000185657">
    <property type="component" value="Unassembled WGS sequence"/>
</dbReference>
<dbReference type="InterPro" id="IPR011794">
    <property type="entry name" value="MerR"/>
</dbReference>
<dbReference type="OrthoDB" id="9808480at2"/>
<evidence type="ECO:0000256" key="1">
    <source>
        <dbReference type="ARBA" id="ARBA00017146"/>
    </source>
</evidence>
<dbReference type="CDD" id="cd04783">
    <property type="entry name" value="HTH_MerR1"/>
    <property type="match status" value="1"/>
</dbReference>
<evidence type="ECO:0000256" key="2">
    <source>
        <dbReference type="ARBA" id="ARBA00022466"/>
    </source>
</evidence>
<dbReference type="GO" id="GO:0003677">
    <property type="term" value="F:DNA binding"/>
    <property type="evidence" value="ECO:0007669"/>
    <property type="project" value="UniProtKB-KW"/>
</dbReference>
<reference evidence="13 14" key="1">
    <citation type="submission" date="2016-02" db="EMBL/GenBank/DDBJ databases">
        <title>Draft genome sequence of Hydrogenophaga sp. LPB0072.</title>
        <authorList>
            <person name="Shin S.-K."/>
            <person name="Yi H."/>
        </authorList>
    </citation>
    <scope>NUCLEOTIDE SEQUENCE [LARGE SCALE GENOMIC DNA]</scope>
    <source>
        <strain evidence="13 14">LPB0072</strain>
    </source>
</reference>
<evidence type="ECO:0000256" key="10">
    <source>
        <dbReference type="ARBA" id="ARBA00024874"/>
    </source>
</evidence>
<keyword evidence="9" id="KW-0804">Transcription</keyword>
<keyword evidence="5" id="KW-0476">Mercury</keyword>
<evidence type="ECO:0000256" key="3">
    <source>
        <dbReference type="ARBA" id="ARBA00022491"/>
    </source>
</evidence>
<evidence type="ECO:0000256" key="4">
    <source>
        <dbReference type="ARBA" id="ARBA00022723"/>
    </source>
</evidence>
<evidence type="ECO:0000259" key="11">
    <source>
        <dbReference type="PROSITE" id="PS50937"/>
    </source>
</evidence>
<dbReference type="InterPro" id="IPR009061">
    <property type="entry name" value="DNA-bd_dom_put_sf"/>
</dbReference>
<dbReference type="InterPro" id="IPR047057">
    <property type="entry name" value="MerR_fam"/>
</dbReference>
<dbReference type="PRINTS" id="PR00040">
    <property type="entry name" value="HTHMERR"/>
</dbReference>
<dbReference type="Gene3D" id="1.10.1660.10">
    <property type="match status" value="1"/>
</dbReference>
<proteinExistence type="predicted"/>
<keyword evidence="6" id="KW-0805">Transcription regulation</keyword>
<keyword evidence="7" id="KW-0238">DNA-binding</keyword>
<dbReference type="GO" id="GO:0046689">
    <property type="term" value="P:response to mercury ion"/>
    <property type="evidence" value="ECO:0007669"/>
    <property type="project" value="UniProtKB-KW"/>
</dbReference>
<keyword evidence="8" id="KW-0010">Activator</keyword>
<evidence type="ECO:0000313" key="13">
    <source>
        <dbReference type="EMBL" id="OAD41624.1"/>
    </source>
</evidence>
<dbReference type="PROSITE" id="PS50937">
    <property type="entry name" value="HTH_MERR_2"/>
    <property type="match status" value="1"/>
</dbReference>
<reference evidence="12 15" key="2">
    <citation type="submission" date="2016-10" db="EMBL/GenBank/DDBJ databases">
        <title>Hydorgenophaga sp. LPB0072 isolated from gastropod.</title>
        <authorList>
            <person name="Kim E."/>
            <person name="Yi H."/>
        </authorList>
    </citation>
    <scope>NUCLEOTIDE SEQUENCE [LARGE SCALE GENOMIC DNA]</scope>
    <source>
        <strain evidence="12 15">LPB0072</strain>
    </source>
</reference>
<evidence type="ECO:0000313" key="14">
    <source>
        <dbReference type="Proteomes" id="UP000185657"/>
    </source>
</evidence>
<evidence type="ECO:0000313" key="15">
    <source>
        <dbReference type="Proteomes" id="UP000185680"/>
    </source>
</evidence>
<evidence type="ECO:0000256" key="7">
    <source>
        <dbReference type="ARBA" id="ARBA00023125"/>
    </source>
</evidence>
<evidence type="ECO:0000256" key="8">
    <source>
        <dbReference type="ARBA" id="ARBA00023159"/>
    </source>
</evidence>
<name>A0A162P5U2_9BURK</name>
<feature type="domain" description="HTH merR-type" evidence="11">
    <location>
        <begin position="14"/>
        <end position="82"/>
    </location>
</feature>
<evidence type="ECO:0000256" key="5">
    <source>
        <dbReference type="ARBA" id="ARBA00022914"/>
    </source>
</evidence>
<accession>A0A162P5U2</accession>
<dbReference type="AlphaFoldDB" id="A0A162P5U2"/>
<sequence length="143" mass="15676">MTIKSNRSKGNDQALTIGHLAKAAHVGVETIRYYQGRGLLPVPEPIGRIRYYGPELVDRIGFIKRSQGLGFSLNEVTTLLALADGLNRRAVQSVAVARLDQIHRKLDDLSRMQRALDSLLEKCIATGQAHQCPIIDALMGTGD</sequence>
<dbReference type="SMART" id="SM00422">
    <property type="entry name" value="HTH_MERR"/>
    <property type="match status" value="1"/>
</dbReference>
<keyword evidence="14" id="KW-1185">Reference proteome</keyword>
<dbReference type="KEGG" id="hyl:LPB072_11225"/>
<dbReference type="Proteomes" id="UP000185680">
    <property type="component" value="Chromosome"/>
</dbReference>
<organism evidence="12 15">
    <name type="scientific">Hydrogenophaga crassostreae</name>
    <dbReference type="NCBI Taxonomy" id="1763535"/>
    <lineage>
        <taxon>Bacteria</taxon>
        <taxon>Pseudomonadati</taxon>
        <taxon>Pseudomonadota</taxon>
        <taxon>Betaproteobacteria</taxon>
        <taxon>Burkholderiales</taxon>
        <taxon>Comamonadaceae</taxon>
        <taxon>Hydrogenophaga</taxon>
    </lineage>
</organism>
<protein>
    <recommendedName>
        <fullName evidence="1">Mercuric resistance operon regulatory protein</fullName>
    </recommendedName>
</protein>
<dbReference type="PANTHER" id="PTHR30204">
    <property type="entry name" value="REDOX-CYCLING DRUG-SENSING TRANSCRIPTIONAL ACTIVATOR SOXR"/>
    <property type="match status" value="1"/>
</dbReference>
<evidence type="ECO:0000256" key="9">
    <source>
        <dbReference type="ARBA" id="ARBA00023163"/>
    </source>
</evidence>
<evidence type="ECO:0000313" key="12">
    <source>
        <dbReference type="EMBL" id="AOW15565.1"/>
    </source>
</evidence>
<keyword evidence="4" id="KW-0479">Metal-binding</keyword>